<protein>
    <recommendedName>
        <fullName evidence="6">Ubiquitin-like protease family profile domain-containing protein</fullName>
    </recommendedName>
</protein>
<keyword evidence="2" id="KW-0645">Protease</keyword>
<evidence type="ECO:0000256" key="4">
    <source>
        <dbReference type="ARBA" id="ARBA00022807"/>
    </source>
</evidence>
<comment type="similarity">
    <text evidence="1">Belongs to the peptidase C48 family.</text>
</comment>
<dbReference type="GO" id="GO:0016926">
    <property type="term" value="P:protein desumoylation"/>
    <property type="evidence" value="ECO:0007669"/>
    <property type="project" value="TreeGrafter"/>
</dbReference>
<sequence>MNNPLLSQERVVVDDDSYEKSSNTSMLASLIQYVKSTVFHPMPEEQHDEQDDDPDHEITMDSELEIIDVRINNDYHLLQARDRRNFLPPDDNDYQPTYRRDFLSPDGTTAAHDLIRRQALKDLGVRNLPSDQYGTNLSIAKPIDYRQSPDPPQDQSSIAHDQPGLLDFPTEYQQSILDYYIPTKPMSIHSYSLLDNVISNFYIDTISSFYEKSQNKLQDLITKKRTEAISIVKPLSPNQLTKVTEIWTSGDGQVNNNYSIGITTSDLQTLREPKWLNDNVIDYYFNLIMKEYPEVFGWTTHFYTALESRGYQGVARWAKRKKIDLFQKAKVLVPVNIANTHWALAVIDNMDRTITYYDSLNTVGNPQAVANLATYMDGEAKRLGLEPITYDLIPHVTSPQQKNGSDCGVFTCTTARYISGDKKLNFSQDDMKVIRRKMVYEILENNLLE</sequence>
<proteinExistence type="inferred from homology"/>
<dbReference type="GO" id="GO:0006508">
    <property type="term" value="P:proteolysis"/>
    <property type="evidence" value="ECO:0007669"/>
    <property type="project" value="UniProtKB-KW"/>
</dbReference>
<dbReference type="Gene3D" id="1.10.418.20">
    <property type="match status" value="1"/>
</dbReference>
<dbReference type="PANTHER" id="PTHR12606">
    <property type="entry name" value="SENTRIN/SUMO-SPECIFIC PROTEASE"/>
    <property type="match status" value="1"/>
</dbReference>
<dbReference type="PANTHER" id="PTHR12606:SF141">
    <property type="entry name" value="GH15225P-RELATED"/>
    <property type="match status" value="1"/>
</dbReference>
<dbReference type="PROSITE" id="PS50600">
    <property type="entry name" value="ULP_PROTEASE"/>
    <property type="match status" value="1"/>
</dbReference>
<dbReference type="OMA" id="LVPINIM"/>
<accession>M3K0A0</accession>
<dbReference type="OrthoDB" id="1939479at2759"/>
<organism evidence="7 8">
    <name type="scientific">Candida maltosa (strain Xu316)</name>
    <name type="common">Yeast</name>
    <dbReference type="NCBI Taxonomy" id="1245528"/>
    <lineage>
        <taxon>Eukaryota</taxon>
        <taxon>Fungi</taxon>
        <taxon>Dikarya</taxon>
        <taxon>Ascomycota</taxon>
        <taxon>Saccharomycotina</taxon>
        <taxon>Pichiomycetes</taxon>
        <taxon>Debaryomycetaceae</taxon>
        <taxon>Candida/Lodderomyces clade</taxon>
        <taxon>Candida</taxon>
    </lineage>
</organism>
<evidence type="ECO:0000256" key="5">
    <source>
        <dbReference type="SAM" id="MobiDB-lite"/>
    </source>
</evidence>
<dbReference type="Gene3D" id="3.30.310.130">
    <property type="entry name" value="Ubiquitin-related"/>
    <property type="match status" value="1"/>
</dbReference>
<feature type="region of interest" description="Disordered" evidence="5">
    <location>
        <begin position="138"/>
        <end position="164"/>
    </location>
</feature>
<evidence type="ECO:0000256" key="1">
    <source>
        <dbReference type="ARBA" id="ARBA00005234"/>
    </source>
</evidence>
<dbReference type="Proteomes" id="UP000011777">
    <property type="component" value="Unassembled WGS sequence"/>
</dbReference>
<name>M3K0A0_CANMX</name>
<feature type="domain" description="Ubiquitin-like protease family profile" evidence="6">
    <location>
        <begin position="260"/>
        <end position="418"/>
    </location>
</feature>
<dbReference type="InterPro" id="IPR003653">
    <property type="entry name" value="Peptidase_C48_C"/>
</dbReference>
<reference evidence="7 8" key="1">
    <citation type="submission" date="2013-02" db="EMBL/GenBank/DDBJ databases">
        <title>Genome sequence of Candida maltosa Xu316, a potential industrial strain for xylitol and ethanol production.</title>
        <authorList>
            <person name="Yu J."/>
            <person name="Wang Q."/>
            <person name="Geng X."/>
            <person name="Bao W."/>
            <person name="He P."/>
            <person name="Cai J."/>
        </authorList>
    </citation>
    <scope>NUCLEOTIDE SEQUENCE [LARGE SCALE GENOMIC DNA]</scope>
    <source>
        <strain evidence="8">Xu316</strain>
    </source>
</reference>
<evidence type="ECO:0000313" key="8">
    <source>
        <dbReference type="Proteomes" id="UP000011777"/>
    </source>
</evidence>
<dbReference type="HOGENOM" id="CLU_609703_0_0_1"/>
<dbReference type="SUPFAM" id="SSF54001">
    <property type="entry name" value="Cysteine proteinases"/>
    <property type="match status" value="1"/>
</dbReference>
<keyword evidence="4" id="KW-0788">Thiol protease</keyword>
<dbReference type="GO" id="GO:0016929">
    <property type="term" value="F:deSUMOylase activity"/>
    <property type="evidence" value="ECO:0007669"/>
    <property type="project" value="TreeGrafter"/>
</dbReference>
<dbReference type="STRING" id="1245528.M3K0A0"/>
<comment type="caution">
    <text evidence="7">The sequence shown here is derived from an EMBL/GenBank/DDBJ whole genome shotgun (WGS) entry which is preliminary data.</text>
</comment>
<keyword evidence="3" id="KW-0378">Hydrolase</keyword>
<dbReference type="Pfam" id="PF02902">
    <property type="entry name" value="Peptidase_C48"/>
    <property type="match status" value="1"/>
</dbReference>
<dbReference type="FunFam" id="3.30.310.130:FF:000008">
    <property type="entry name" value="Ubiquitin-like-specific protease 1"/>
    <property type="match status" value="1"/>
</dbReference>
<gene>
    <name evidence="7" type="ORF">G210_0687</name>
</gene>
<dbReference type="AlphaFoldDB" id="M3K0A0"/>
<evidence type="ECO:0000313" key="7">
    <source>
        <dbReference type="EMBL" id="EMG48705.1"/>
    </source>
</evidence>
<dbReference type="InterPro" id="IPR038765">
    <property type="entry name" value="Papain-like_cys_pep_sf"/>
</dbReference>
<dbReference type="eggNOG" id="KOG0778">
    <property type="taxonomic scope" value="Eukaryota"/>
</dbReference>
<dbReference type="GO" id="GO:0005634">
    <property type="term" value="C:nucleus"/>
    <property type="evidence" value="ECO:0007669"/>
    <property type="project" value="TreeGrafter"/>
</dbReference>
<evidence type="ECO:0000259" key="6">
    <source>
        <dbReference type="PROSITE" id="PS50600"/>
    </source>
</evidence>
<evidence type="ECO:0000256" key="2">
    <source>
        <dbReference type="ARBA" id="ARBA00022670"/>
    </source>
</evidence>
<keyword evidence="8" id="KW-1185">Reference proteome</keyword>
<dbReference type="EMBL" id="AOGT01001003">
    <property type="protein sequence ID" value="EMG48705.1"/>
    <property type="molecule type" value="Genomic_DNA"/>
</dbReference>
<evidence type="ECO:0000256" key="3">
    <source>
        <dbReference type="ARBA" id="ARBA00022801"/>
    </source>
</evidence>